<feature type="compositionally biased region" description="Polar residues" evidence="1">
    <location>
        <begin position="1724"/>
        <end position="1737"/>
    </location>
</feature>
<feature type="compositionally biased region" description="Polar residues" evidence="1">
    <location>
        <begin position="1893"/>
        <end position="1925"/>
    </location>
</feature>
<gene>
    <name evidence="3" type="ORF">EGW08_009623</name>
</gene>
<feature type="compositionally biased region" description="Low complexity" evidence="1">
    <location>
        <begin position="1870"/>
        <end position="1892"/>
    </location>
</feature>
<feature type="compositionally biased region" description="Polar residues" evidence="1">
    <location>
        <begin position="1810"/>
        <end position="1820"/>
    </location>
</feature>
<evidence type="ECO:0000313" key="4">
    <source>
        <dbReference type="Proteomes" id="UP000271974"/>
    </source>
</evidence>
<feature type="compositionally biased region" description="Basic and acidic residues" evidence="1">
    <location>
        <begin position="1234"/>
        <end position="1245"/>
    </location>
</feature>
<dbReference type="InterPro" id="IPR016024">
    <property type="entry name" value="ARM-type_fold"/>
</dbReference>
<feature type="compositionally biased region" description="Basic residues" evidence="1">
    <location>
        <begin position="784"/>
        <end position="798"/>
    </location>
</feature>
<feature type="region of interest" description="Disordered" evidence="1">
    <location>
        <begin position="1047"/>
        <end position="1068"/>
    </location>
</feature>
<feature type="compositionally biased region" description="Low complexity" evidence="1">
    <location>
        <begin position="2029"/>
        <end position="2041"/>
    </location>
</feature>
<evidence type="ECO:0000259" key="2">
    <source>
        <dbReference type="PROSITE" id="PS51444"/>
    </source>
</evidence>
<feature type="compositionally biased region" description="Low complexity" evidence="1">
    <location>
        <begin position="913"/>
        <end position="930"/>
    </location>
</feature>
<feature type="compositionally biased region" description="Basic and acidic residues" evidence="1">
    <location>
        <begin position="1"/>
        <end position="19"/>
    </location>
</feature>
<dbReference type="Gene3D" id="1.10.238.150">
    <property type="entry name" value="Formin, FH3 diaphanous domain"/>
    <property type="match status" value="1"/>
</dbReference>
<dbReference type="PANTHER" id="PTHR46345">
    <property type="entry name" value="INVERTED FORMIN-2"/>
    <property type="match status" value="1"/>
</dbReference>
<reference evidence="3 4" key="1">
    <citation type="submission" date="2019-01" db="EMBL/GenBank/DDBJ databases">
        <title>A draft genome assembly of the solar-powered sea slug Elysia chlorotica.</title>
        <authorList>
            <person name="Cai H."/>
            <person name="Li Q."/>
            <person name="Fang X."/>
            <person name="Li J."/>
            <person name="Curtis N.E."/>
            <person name="Altenburger A."/>
            <person name="Shibata T."/>
            <person name="Feng M."/>
            <person name="Maeda T."/>
            <person name="Schwartz J.A."/>
            <person name="Shigenobu S."/>
            <person name="Lundholm N."/>
            <person name="Nishiyama T."/>
            <person name="Yang H."/>
            <person name="Hasebe M."/>
            <person name="Li S."/>
            <person name="Pierce S.K."/>
            <person name="Wang J."/>
        </authorList>
    </citation>
    <scope>NUCLEOTIDE SEQUENCE [LARGE SCALE GENOMIC DNA]</scope>
    <source>
        <strain evidence="3">EC2010</strain>
        <tissue evidence="3">Whole organism of an adult</tissue>
    </source>
</reference>
<accession>A0A433TM19</accession>
<feature type="region of interest" description="Disordered" evidence="1">
    <location>
        <begin position="599"/>
        <end position="644"/>
    </location>
</feature>
<feature type="compositionally biased region" description="Polar residues" evidence="1">
    <location>
        <begin position="209"/>
        <end position="225"/>
    </location>
</feature>
<dbReference type="STRING" id="188477.A0A433TM19"/>
<comment type="caution">
    <text evidence="3">The sequence shown here is derived from an EMBL/GenBank/DDBJ whole genome shotgun (WGS) entry which is preliminary data.</text>
</comment>
<protein>
    <recommendedName>
        <fullName evidence="2">FH2 domain-containing protein</fullName>
    </recommendedName>
</protein>
<evidence type="ECO:0000256" key="1">
    <source>
        <dbReference type="SAM" id="MobiDB-lite"/>
    </source>
</evidence>
<feature type="compositionally biased region" description="Polar residues" evidence="1">
    <location>
        <begin position="1254"/>
        <end position="1266"/>
    </location>
</feature>
<feature type="region of interest" description="Disordered" evidence="1">
    <location>
        <begin position="1452"/>
        <end position="1527"/>
    </location>
</feature>
<proteinExistence type="predicted"/>
<dbReference type="GO" id="GO:0003779">
    <property type="term" value="F:actin binding"/>
    <property type="evidence" value="ECO:0007669"/>
    <property type="project" value="InterPro"/>
</dbReference>
<feature type="compositionally biased region" description="Polar residues" evidence="1">
    <location>
        <begin position="1367"/>
        <end position="1384"/>
    </location>
</feature>
<feature type="compositionally biased region" description="Basic and acidic residues" evidence="1">
    <location>
        <begin position="864"/>
        <end position="884"/>
    </location>
</feature>
<dbReference type="Proteomes" id="UP000271974">
    <property type="component" value="Unassembled WGS sequence"/>
</dbReference>
<feature type="compositionally biased region" description="Basic and acidic residues" evidence="1">
    <location>
        <begin position="1155"/>
        <end position="1164"/>
    </location>
</feature>
<dbReference type="EMBL" id="RQTK01000278">
    <property type="protein sequence ID" value="RUS82630.1"/>
    <property type="molecule type" value="Genomic_DNA"/>
</dbReference>
<sequence length="2118" mass="230065">MQLQLFDEHERTDEEEHPGTKGIDLGNPLDVFHAILRQVGDTPHEVSFLTVLQHLLKIDPSNDQLSETVWQAIEQLVSKATVLESREDAQKLLTSVTRRIEGSATGGLSASPVRPRRGSQADLLQDTSSQADTARVAAAAASNESTASFMTVLSPPQAPPPPPPPLPPPLGAGTVPNDTTDSSMMPGPPPPPPPPPGGPPPPPPPPGAISSTVTPAADLPQTNTPKPRGKMKTLQWQKIPITSVIGKANLWTMVGRMSQKYEMDYEKMDELFSVNLEGGPKRPGQATDSVPDNKKKRENMEINILDGKRSLNVNIFLKQFRMEHAQIVQILKDGRSDLFGPERLRGFLKLLPSQEEIDALNAFEGDRERLGNAEKFFLTLMQLPNYRMRVEGLLIREEFNTNIEWIRPSIEAVLQAAKDIQENTSLRELIFLILISGNYLNSGNYAGNAAGFKLSSLLKLTELRANKPRMNLMHYVAQEAEEKNPRLLDFPDEMKFLKDASSVSVEGLTTDIGNIANKVRALTEQIVVAGRDFQMQMADFLQAANVEVVDLEEDLKEIEIMRKELSTFFCEDIRAFKLEECFRVLQSFCDRMRKAIEENEQRKKQEAKAEEKRKTVEADSKKNLGVAEPASQTMDRSSSIEEDDEGSIVDMLLADVRSGFASRKFNDGNFSVTKVTKVNLNTADIAKAVTSGTGGVMGSENAAGTSFVRGGAGRTSQRRKRQDSTDASAEDGSSPTPDSLAQRRNRRSFATEDDNSLIDFLMDADESQSPESPKPETNFERYASLRRRRQERKEKRHGLGLIDHERERAASPSVTDSHGPFSPDSASIQMRLHDAGHNSSNGDRPKSQNELDAKANRTLRRTRSWLDRPSVEKANQEEAEKDSSDALISRIKQRLGRKEGGRSTPPIPEEISRNSQRSSSVSPSPSARWRTGISVGSEITGSPLDPITEKSPTRPDFSTESRSRATEKTRDRTMSRFRSSLDPAEVNRALQDLDDTDSSATRSKDDSDVSSPSVMVSVRKQISSGMGTNIDHILKTIEDTGRQIDTVGVSGPMQRTPDTSLKGSAAPKSPSVAVVAHVTAQNRPITPISEIELKKKRDMRKKRSTLSMDDVKAAMKLGDSVTNIQDASSKTIAEVTNVNSVSVAKTPPTPRRHSSSSEKSDGEASPRGGGHVSNKEMSKAAKLAAKKKFRDARFGASTVSESSNTDRAKSNVESESVDQALKEIATKGSMNRSKSYDDHVAKKTQDPSGEEFESNTIMRNSGSAPDTSKERKAVMRKSSSRLSMDGRRNGLYIPSDESDTELKPEDLGNRRSSKSDSPKSFSRLSLKSTNTSTETLHNDVESSPEQKRKSSSSSQQRQNLMSRDDSYANTSTGAIGPGSPNSIAIPNLPQRPTSACAMDAGSSPLRRTYSLMDRSKVFYEESDSPLAAVAKWRMKRERKRLSVYDNVAENETVLSSRSPSNQDISHPTSVNHHTQQHLKSETSDLKNEVGSRSSYASSYASSNERDEGFESASGTLSQRTSMSSTLEAEIYGTPTLSRRAENMKLKSAVESPLSVEKPVISNTTSNSSVIARLSEEANRKERTENWTEQTVRVSTISNASKDPSSDTSTEYSALSPDSGHSTSKEDIWSDETPAAASTNRTSSPVKPKESVPASGRKLSSSSSKSGTSGEKTAATKSVPSYMRPTSSSVSARDSPNRTSVKERELPPTIKRDSGVRASMRAETATASFQRGTASRTSVRGPRSSVRLSTGGSITATTTASNTTTARSDIRPPSSTGRPRADSNVSISSNASSTSNASSSLATSTKKRLSHTTSGPSSSVNRPTTPSLRPTTPSAGRSTTSTTRSSAPPSIRSSATSLTARSTPHSTRALSPTVSNSSKTSSSARSSTSPAPAQQSTGPTGFKRTQSMRVTSSRSSLTAETASSVARRQAPTPRSDVRSPTPSHDIRRSTTPLSHEGSRSTTPLSHERPRSTTPMDGRSTPRRSSFMAPTAASKAKVDEQTPSAPPRTRSLTTKSSGSLTRHASLRLPKKSSPSTLTSKDLSGSGRKSPATVESPLHSKEHHQSLSTVTEQAADEDKEEEMSKKSPSLLKRMGLTKSKVAPGAAATTKTLRQTSSSVRK</sequence>
<feature type="region of interest" description="Disordered" evidence="1">
    <location>
        <begin position="103"/>
        <end position="132"/>
    </location>
</feature>
<dbReference type="SUPFAM" id="SSF101447">
    <property type="entry name" value="Formin homology 2 domain (FH2 domain)"/>
    <property type="match status" value="1"/>
</dbReference>
<dbReference type="SUPFAM" id="SSF48371">
    <property type="entry name" value="ARM repeat"/>
    <property type="match status" value="1"/>
</dbReference>
<feature type="compositionally biased region" description="Polar residues" evidence="1">
    <location>
        <begin position="2105"/>
        <end position="2118"/>
    </location>
</feature>
<dbReference type="OrthoDB" id="26518at2759"/>
<feature type="compositionally biased region" description="Low complexity" evidence="1">
    <location>
        <begin position="1782"/>
        <end position="1803"/>
    </location>
</feature>
<feature type="compositionally biased region" description="Polar residues" evidence="1">
    <location>
        <begin position="1452"/>
        <end position="1473"/>
    </location>
</feature>
<feature type="domain" description="FH2" evidence="2">
    <location>
        <begin position="221"/>
        <end position="618"/>
    </location>
</feature>
<feature type="compositionally biased region" description="Pro residues" evidence="1">
    <location>
        <begin position="186"/>
        <end position="207"/>
    </location>
</feature>
<feature type="compositionally biased region" description="Pro residues" evidence="1">
    <location>
        <begin position="156"/>
        <end position="170"/>
    </location>
</feature>
<feature type="region of interest" description="Disordered" evidence="1">
    <location>
        <begin position="1574"/>
        <end position="2118"/>
    </location>
</feature>
<keyword evidence="4" id="KW-1185">Reference proteome</keyword>
<dbReference type="PANTHER" id="PTHR46345:SF8">
    <property type="entry name" value="FORMIN 3, ISOFORM B"/>
    <property type="match status" value="1"/>
</dbReference>
<feature type="compositionally biased region" description="Acidic residues" evidence="1">
    <location>
        <begin position="751"/>
        <end position="768"/>
    </location>
</feature>
<feature type="compositionally biased region" description="Low complexity" evidence="1">
    <location>
        <begin position="1654"/>
        <end position="1671"/>
    </location>
</feature>
<feature type="region of interest" description="Disordered" evidence="1">
    <location>
        <begin position="151"/>
        <end position="234"/>
    </location>
</feature>
<dbReference type="InterPro" id="IPR015425">
    <property type="entry name" value="FH2_Formin"/>
</dbReference>
<feature type="compositionally biased region" description="Basic and acidic residues" evidence="1">
    <location>
        <begin position="1574"/>
        <end position="1585"/>
    </location>
</feature>
<feature type="compositionally biased region" description="Basic and acidic residues" evidence="1">
    <location>
        <begin position="1478"/>
        <end position="1489"/>
    </location>
</feature>
<feature type="compositionally biased region" description="Polar residues" evidence="1">
    <location>
        <begin position="725"/>
        <end position="739"/>
    </location>
</feature>
<feature type="compositionally biased region" description="Polar residues" evidence="1">
    <location>
        <begin position="1674"/>
        <end position="1698"/>
    </location>
</feature>
<feature type="compositionally biased region" description="Basic and acidic residues" evidence="1">
    <location>
        <begin position="947"/>
        <end position="974"/>
    </location>
</feature>
<feature type="compositionally biased region" description="Basic and acidic residues" evidence="1">
    <location>
        <begin position="1699"/>
        <end position="1714"/>
    </location>
</feature>
<dbReference type="Pfam" id="PF02181">
    <property type="entry name" value="FH2"/>
    <property type="match status" value="1"/>
</dbReference>
<feature type="compositionally biased region" description="Basic and acidic residues" evidence="1">
    <location>
        <begin position="1300"/>
        <end position="1317"/>
    </location>
</feature>
<feature type="region of interest" description="Disordered" evidence="1">
    <location>
        <begin position="1139"/>
        <end position="1405"/>
    </location>
</feature>
<feature type="compositionally biased region" description="Basic and acidic residues" evidence="1">
    <location>
        <begin position="599"/>
        <end position="622"/>
    </location>
</feature>
<dbReference type="Pfam" id="PF06367">
    <property type="entry name" value="Drf_FH3"/>
    <property type="match status" value="1"/>
</dbReference>
<feature type="compositionally biased region" description="Low complexity" evidence="1">
    <location>
        <begin position="1821"/>
        <end position="1862"/>
    </location>
</feature>
<evidence type="ECO:0000313" key="3">
    <source>
        <dbReference type="EMBL" id="RUS82630.1"/>
    </source>
</evidence>
<name>A0A433TM19_ELYCH</name>
<feature type="region of interest" description="Disordered" evidence="1">
    <location>
        <begin position="691"/>
        <end position="1015"/>
    </location>
</feature>
<feature type="compositionally biased region" description="Polar residues" evidence="1">
    <location>
        <begin position="1586"/>
        <end position="1612"/>
    </location>
</feature>
<dbReference type="InterPro" id="IPR010472">
    <property type="entry name" value="FH3_dom"/>
</dbReference>
<dbReference type="SMART" id="SM00498">
    <property type="entry name" value="FH2"/>
    <property type="match status" value="1"/>
</dbReference>
<feature type="compositionally biased region" description="Basic and acidic residues" evidence="1">
    <location>
        <begin position="1336"/>
        <end position="1348"/>
    </location>
</feature>
<feature type="compositionally biased region" description="Polar residues" evidence="1">
    <location>
        <begin position="1512"/>
        <end position="1526"/>
    </location>
</feature>
<feature type="compositionally biased region" description="Polar residues" evidence="1">
    <location>
        <begin position="2008"/>
        <end position="2020"/>
    </location>
</feature>
<feature type="compositionally biased region" description="Basic and acidic residues" evidence="1">
    <location>
        <begin position="843"/>
        <end position="855"/>
    </location>
</feature>
<feature type="compositionally biased region" description="Polar residues" evidence="1">
    <location>
        <begin position="1948"/>
        <end position="1963"/>
    </location>
</feature>
<feature type="region of interest" description="Disordered" evidence="1">
    <location>
        <begin position="1"/>
        <end position="24"/>
    </location>
</feature>
<organism evidence="3 4">
    <name type="scientific">Elysia chlorotica</name>
    <name type="common">Eastern emerald elysia</name>
    <name type="synonym">Sea slug</name>
    <dbReference type="NCBI Taxonomy" id="188477"/>
    <lineage>
        <taxon>Eukaryota</taxon>
        <taxon>Metazoa</taxon>
        <taxon>Spiralia</taxon>
        <taxon>Lophotrochozoa</taxon>
        <taxon>Mollusca</taxon>
        <taxon>Gastropoda</taxon>
        <taxon>Heterobranchia</taxon>
        <taxon>Euthyneura</taxon>
        <taxon>Panpulmonata</taxon>
        <taxon>Sacoglossa</taxon>
        <taxon>Placobranchoidea</taxon>
        <taxon>Plakobranchidae</taxon>
        <taxon>Elysia</taxon>
    </lineage>
</organism>
<feature type="compositionally biased region" description="Low complexity" evidence="1">
    <location>
        <begin position="1748"/>
        <end position="1765"/>
    </location>
</feature>
<dbReference type="InterPro" id="IPR042201">
    <property type="entry name" value="FH2_Formin_sf"/>
</dbReference>
<feature type="compositionally biased region" description="Polar residues" evidence="1">
    <location>
        <begin position="1635"/>
        <end position="1644"/>
    </location>
</feature>
<dbReference type="Gene3D" id="1.20.58.2220">
    <property type="entry name" value="Formin, FH2 domain"/>
    <property type="match status" value="1"/>
</dbReference>
<feature type="compositionally biased region" description="Low complexity" evidence="1">
    <location>
        <begin position="1491"/>
        <end position="1502"/>
    </location>
</feature>
<dbReference type="PROSITE" id="PS51444">
    <property type="entry name" value="FH2"/>
    <property type="match status" value="1"/>
</dbReference>